<evidence type="ECO:0000256" key="1">
    <source>
        <dbReference type="ARBA" id="ARBA00001947"/>
    </source>
</evidence>
<keyword evidence="12 14" id="KW-0472">Membrane</keyword>
<evidence type="ECO:0000256" key="9">
    <source>
        <dbReference type="ARBA" id="ARBA00022989"/>
    </source>
</evidence>
<keyword evidence="6" id="KW-0256">Endoplasmic reticulum</keyword>
<keyword evidence="9 14" id="KW-1133">Transmembrane helix</keyword>
<dbReference type="GO" id="GO:0080132">
    <property type="term" value="F:fatty acid 2-hydroxylase activity"/>
    <property type="evidence" value="ECO:0007669"/>
    <property type="project" value="InterPro"/>
</dbReference>
<comment type="subcellular location">
    <subcellularLocation>
        <location evidence="2">Endoplasmic reticulum membrane</location>
        <topology evidence="2">Multi-pass membrane protein</topology>
    </subcellularLocation>
</comment>
<dbReference type="PANTHER" id="PTHR12863">
    <property type="entry name" value="FATTY ACID HYDROXYLASE"/>
    <property type="match status" value="1"/>
</dbReference>
<dbReference type="AlphaFoldDB" id="A0A6P0C6C5"/>
<proteinExistence type="predicted"/>
<accession>A0A6P0C6C5</accession>
<keyword evidence="13" id="KW-0275">Fatty acid biosynthesis</keyword>
<dbReference type="GO" id="GO:0016020">
    <property type="term" value="C:membrane"/>
    <property type="evidence" value="ECO:0007669"/>
    <property type="project" value="InterPro"/>
</dbReference>
<evidence type="ECO:0000256" key="5">
    <source>
        <dbReference type="ARBA" id="ARBA00022723"/>
    </source>
</evidence>
<evidence type="ECO:0000313" key="17">
    <source>
        <dbReference type="Proteomes" id="UP000468591"/>
    </source>
</evidence>
<evidence type="ECO:0000256" key="7">
    <source>
        <dbReference type="ARBA" id="ARBA00022832"/>
    </source>
</evidence>
<evidence type="ECO:0000256" key="8">
    <source>
        <dbReference type="ARBA" id="ARBA00022833"/>
    </source>
</evidence>
<feature type="transmembrane region" description="Helical" evidence="14">
    <location>
        <begin position="121"/>
        <end position="141"/>
    </location>
</feature>
<organism evidence="16 17">
    <name type="scientific">Sulfitobacter sediminilitoris</name>
    <dbReference type="NCBI Taxonomy" id="2698830"/>
    <lineage>
        <taxon>Bacteria</taxon>
        <taxon>Pseudomonadati</taxon>
        <taxon>Pseudomonadota</taxon>
        <taxon>Alphaproteobacteria</taxon>
        <taxon>Rhodobacterales</taxon>
        <taxon>Roseobacteraceae</taxon>
        <taxon>Sulfitobacter</taxon>
    </lineage>
</organism>
<keyword evidence="4 14" id="KW-0812">Transmembrane</keyword>
<evidence type="ECO:0000256" key="6">
    <source>
        <dbReference type="ARBA" id="ARBA00022824"/>
    </source>
</evidence>
<evidence type="ECO:0000256" key="2">
    <source>
        <dbReference type="ARBA" id="ARBA00004477"/>
    </source>
</evidence>
<evidence type="ECO:0000256" key="3">
    <source>
        <dbReference type="ARBA" id="ARBA00022516"/>
    </source>
</evidence>
<dbReference type="Proteomes" id="UP000468591">
    <property type="component" value="Unassembled WGS sequence"/>
</dbReference>
<evidence type="ECO:0000256" key="4">
    <source>
        <dbReference type="ARBA" id="ARBA00022692"/>
    </source>
</evidence>
<dbReference type="GO" id="GO:0006633">
    <property type="term" value="P:fatty acid biosynthetic process"/>
    <property type="evidence" value="ECO:0007669"/>
    <property type="project" value="UniProtKB-KW"/>
</dbReference>
<dbReference type="Pfam" id="PF04116">
    <property type="entry name" value="FA_hydroxylase"/>
    <property type="match status" value="1"/>
</dbReference>
<dbReference type="PANTHER" id="PTHR12863:SF1">
    <property type="entry name" value="FATTY ACID 2-HYDROXYLASE"/>
    <property type="match status" value="1"/>
</dbReference>
<feature type="domain" description="Fatty acid hydroxylase" evidence="15">
    <location>
        <begin position="41"/>
        <end position="189"/>
    </location>
</feature>
<name>A0A6P0C6C5_9RHOB</name>
<evidence type="ECO:0000313" key="16">
    <source>
        <dbReference type="EMBL" id="NEK20980.1"/>
    </source>
</evidence>
<evidence type="ECO:0000256" key="13">
    <source>
        <dbReference type="ARBA" id="ARBA00023160"/>
    </source>
</evidence>
<comment type="caution">
    <text evidence="16">The sequence shown here is derived from an EMBL/GenBank/DDBJ whole genome shotgun (WGS) entry which is preliminary data.</text>
</comment>
<dbReference type="GO" id="GO:0005506">
    <property type="term" value="F:iron ion binding"/>
    <property type="evidence" value="ECO:0007669"/>
    <property type="project" value="InterPro"/>
</dbReference>
<keyword evidence="17" id="KW-1185">Reference proteome</keyword>
<evidence type="ECO:0000256" key="12">
    <source>
        <dbReference type="ARBA" id="ARBA00023136"/>
    </source>
</evidence>
<feature type="transmembrane region" description="Helical" evidence="14">
    <location>
        <begin position="12"/>
        <end position="34"/>
    </location>
</feature>
<dbReference type="EMBL" id="JAABNT010000001">
    <property type="protein sequence ID" value="NEK20980.1"/>
    <property type="molecule type" value="Genomic_DNA"/>
</dbReference>
<protein>
    <submittedName>
        <fullName evidence="16">Fatty acid hydroxylase</fullName>
    </submittedName>
</protein>
<reference evidence="16 17" key="1">
    <citation type="submission" date="2020-01" db="EMBL/GenBank/DDBJ databases">
        <title>Sulfitobacter sediminilitoris sp. nov., isolated from a tidal flat.</title>
        <authorList>
            <person name="Park S."/>
            <person name="Yoon J.-H."/>
        </authorList>
    </citation>
    <scope>NUCLEOTIDE SEQUENCE [LARGE SCALE GENOMIC DNA]</scope>
    <source>
        <strain evidence="16 17">JBTF-M27</strain>
    </source>
</reference>
<dbReference type="InterPro" id="IPR006694">
    <property type="entry name" value="Fatty_acid_hydroxylase"/>
</dbReference>
<keyword evidence="7" id="KW-0276">Fatty acid metabolism</keyword>
<keyword evidence="8" id="KW-0862">Zinc</keyword>
<gene>
    <name evidence="16" type="ORF">GV827_01005</name>
</gene>
<keyword evidence="3" id="KW-0444">Lipid biosynthesis</keyword>
<keyword evidence="5" id="KW-0479">Metal-binding</keyword>
<evidence type="ECO:0000256" key="14">
    <source>
        <dbReference type="SAM" id="Phobius"/>
    </source>
</evidence>
<evidence type="ECO:0000256" key="10">
    <source>
        <dbReference type="ARBA" id="ARBA00023002"/>
    </source>
</evidence>
<comment type="cofactor">
    <cofactor evidence="1">
        <name>Zn(2+)</name>
        <dbReference type="ChEBI" id="CHEBI:29105"/>
    </cofactor>
</comment>
<feature type="transmembrane region" description="Helical" evidence="14">
    <location>
        <begin position="89"/>
        <end position="114"/>
    </location>
</feature>
<evidence type="ECO:0000256" key="11">
    <source>
        <dbReference type="ARBA" id="ARBA00023098"/>
    </source>
</evidence>
<sequence length="244" mass="27483">MTRARIMARHPSVVIMGVVCVGAFVALALAGPWWGWLLVPLGIGAQMLNEYNLHRYIFHLKPPRRQWAFDLLYQAHYGHHDFPTNTKLFFVPIWIALPMLAANTLLVWAIAALLGVAQAHWVAIAIVPAGGVAMFMVYEWFHMTAHLNLPKSAIARRVTRLHNQHHFRDFSKWFHVSPGGEIIDRVMGTDIDAAALKQQQRIEFIRTLGMTPDDPRLLAARTRFAPKYGLSDKEVARAGIVPAA</sequence>
<evidence type="ECO:0000259" key="15">
    <source>
        <dbReference type="Pfam" id="PF04116"/>
    </source>
</evidence>
<keyword evidence="11" id="KW-0443">Lipid metabolism</keyword>
<dbReference type="InterPro" id="IPR014430">
    <property type="entry name" value="Scs7"/>
</dbReference>
<keyword evidence="10" id="KW-0560">Oxidoreductase</keyword>